<accession>A0AAV9VU51</accession>
<proteinExistence type="predicted"/>
<reference evidence="1 2" key="1">
    <citation type="submission" date="2023-08" db="EMBL/GenBank/DDBJ databases">
        <authorList>
            <person name="Palmer J.M."/>
        </authorList>
    </citation>
    <scope>NUCLEOTIDE SEQUENCE [LARGE SCALE GENOMIC DNA]</scope>
    <source>
        <strain evidence="1 2">TWF481</strain>
    </source>
</reference>
<evidence type="ECO:0000313" key="1">
    <source>
        <dbReference type="EMBL" id="KAK6495742.1"/>
    </source>
</evidence>
<sequence length="173" mass="19941">MSTRERRKELLSPKLEYLQTNIFHQPLDAEKRQMVADSVEYYTNNLSPKSKLNKSQAPIKVIQELLGIRETSTWKRIRYIVQSIHEEYIDFHNIPRFTNITLVSQLHLFRVCDAILSQDTLKDLPQHPEPIMAYVMRLLCNHIDGTSKTSCAKKRASKSAAISAQGLESSNEI</sequence>
<gene>
    <name evidence="1" type="ORF">TWF481_002789</name>
</gene>
<dbReference type="Proteomes" id="UP001370758">
    <property type="component" value="Unassembled WGS sequence"/>
</dbReference>
<comment type="caution">
    <text evidence="1">The sequence shown here is derived from an EMBL/GenBank/DDBJ whole genome shotgun (WGS) entry which is preliminary data.</text>
</comment>
<protein>
    <submittedName>
        <fullName evidence="1">Uncharacterized protein</fullName>
    </submittedName>
</protein>
<keyword evidence="2" id="KW-1185">Reference proteome</keyword>
<dbReference type="EMBL" id="JAVHJL010000012">
    <property type="protein sequence ID" value="KAK6495742.1"/>
    <property type="molecule type" value="Genomic_DNA"/>
</dbReference>
<evidence type="ECO:0000313" key="2">
    <source>
        <dbReference type="Proteomes" id="UP001370758"/>
    </source>
</evidence>
<name>A0AAV9VU51_9PEZI</name>
<organism evidence="1 2">
    <name type="scientific">Arthrobotrys musiformis</name>
    <dbReference type="NCBI Taxonomy" id="47236"/>
    <lineage>
        <taxon>Eukaryota</taxon>
        <taxon>Fungi</taxon>
        <taxon>Dikarya</taxon>
        <taxon>Ascomycota</taxon>
        <taxon>Pezizomycotina</taxon>
        <taxon>Orbiliomycetes</taxon>
        <taxon>Orbiliales</taxon>
        <taxon>Orbiliaceae</taxon>
        <taxon>Arthrobotrys</taxon>
    </lineage>
</organism>
<dbReference type="AlphaFoldDB" id="A0AAV9VU51"/>